<dbReference type="Proteomes" id="UP000033860">
    <property type="component" value="Unassembled WGS sequence"/>
</dbReference>
<feature type="transmembrane region" description="Helical" evidence="6">
    <location>
        <begin position="56"/>
        <end position="84"/>
    </location>
</feature>
<evidence type="ECO:0000259" key="7">
    <source>
        <dbReference type="Pfam" id="PF09335"/>
    </source>
</evidence>
<keyword evidence="2" id="KW-1003">Cell membrane</keyword>
<evidence type="ECO:0000256" key="2">
    <source>
        <dbReference type="ARBA" id="ARBA00022475"/>
    </source>
</evidence>
<dbReference type="PANTHER" id="PTHR42709">
    <property type="entry name" value="ALKALINE PHOSPHATASE LIKE PROTEIN"/>
    <property type="match status" value="1"/>
</dbReference>
<keyword evidence="5 6" id="KW-0472">Membrane</keyword>
<feature type="transmembrane region" description="Helical" evidence="6">
    <location>
        <begin position="12"/>
        <end position="36"/>
    </location>
</feature>
<reference evidence="8 9" key="1">
    <citation type="journal article" date="2015" name="Nature">
        <title>rRNA introns, odd ribosomes, and small enigmatic genomes across a large radiation of phyla.</title>
        <authorList>
            <person name="Brown C.T."/>
            <person name="Hug L.A."/>
            <person name="Thomas B.C."/>
            <person name="Sharon I."/>
            <person name="Castelle C.J."/>
            <person name="Singh A."/>
            <person name="Wilkins M.J."/>
            <person name="Williams K.H."/>
            <person name="Banfield J.F."/>
        </authorList>
    </citation>
    <scope>NUCLEOTIDE SEQUENCE [LARGE SCALE GENOMIC DNA]</scope>
</reference>
<evidence type="ECO:0000313" key="8">
    <source>
        <dbReference type="EMBL" id="KKU60780.1"/>
    </source>
</evidence>
<dbReference type="GO" id="GO:0005886">
    <property type="term" value="C:plasma membrane"/>
    <property type="evidence" value="ECO:0007669"/>
    <property type="project" value="UniProtKB-SubCell"/>
</dbReference>
<comment type="caution">
    <text evidence="8">The sequence shown here is derived from an EMBL/GenBank/DDBJ whole genome shotgun (WGS) entry which is preliminary data.</text>
</comment>
<evidence type="ECO:0000256" key="6">
    <source>
        <dbReference type="SAM" id="Phobius"/>
    </source>
</evidence>
<feature type="transmembrane region" description="Helical" evidence="6">
    <location>
        <begin position="148"/>
        <end position="167"/>
    </location>
</feature>
<name>A0A0G1USS1_9BACT</name>
<dbReference type="InterPro" id="IPR051311">
    <property type="entry name" value="DedA_domain"/>
</dbReference>
<protein>
    <recommendedName>
        <fullName evidence="7">VTT domain-containing protein</fullName>
    </recommendedName>
</protein>
<dbReference type="PANTHER" id="PTHR42709:SF6">
    <property type="entry name" value="UNDECAPRENYL PHOSPHATE TRANSPORTER A"/>
    <property type="match status" value="1"/>
</dbReference>
<keyword evidence="3 6" id="KW-0812">Transmembrane</keyword>
<dbReference type="InterPro" id="IPR032816">
    <property type="entry name" value="VTT_dom"/>
</dbReference>
<evidence type="ECO:0000313" key="9">
    <source>
        <dbReference type="Proteomes" id="UP000033860"/>
    </source>
</evidence>
<evidence type="ECO:0000256" key="1">
    <source>
        <dbReference type="ARBA" id="ARBA00004651"/>
    </source>
</evidence>
<dbReference type="EMBL" id="LCNT01000007">
    <property type="protein sequence ID" value="KKU60780.1"/>
    <property type="molecule type" value="Genomic_DNA"/>
</dbReference>
<dbReference type="Pfam" id="PF09335">
    <property type="entry name" value="VTT_dom"/>
    <property type="match status" value="1"/>
</dbReference>
<sequence>MIQALIEFLGNIAINLISSLGYTGVALAMAIESANIPLPSEIIMPFSGFLVSQGRFTLLGVTLAGSIGGTLGSLASYALGYYGGEKVVRNLIKKYGKYVLVFEYELDEAEHWFARHGQLVTFTSRLLPVIRTFISLPAGISRMDVKKFALFAFIGTFVWSLPLAYLGKTLGDNWDSLGGYFHKFDLVIVIFGLVAAAGYVYHKLKKHARYQEKTR</sequence>
<keyword evidence="4 6" id="KW-1133">Transmembrane helix</keyword>
<accession>A0A0G1USS1</accession>
<dbReference type="AlphaFoldDB" id="A0A0G1USS1"/>
<evidence type="ECO:0000256" key="3">
    <source>
        <dbReference type="ARBA" id="ARBA00022692"/>
    </source>
</evidence>
<feature type="domain" description="VTT" evidence="7">
    <location>
        <begin position="38"/>
        <end position="168"/>
    </location>
</feature>
<organism evidence="8 9">
    <name type="scientific">Candidatus Beckwithbacteria bacterium GW2011_GWB1_47_15</name>
    <dbReference type="NCBI Taxonomy" id="1618371"/>
    <lineage>
        <taxon>Bacteria</taxon>
        <taxon>Candidatus Beckwithiibacteriota</taxon>
    </lineage>
</organism>
<gene>
    <name evidence="8" type="ORF">UX85_C0007G0067</name>
</gene>
<evidence type="ECO:0000256" key="4">
    <source>
        <dbReference type="ARBA" id="ARBA00022989"/>
    </source>
</evidence>
<proteinExistence type="predicted"/>
<feature type="transmembrane region" description="Helical" evidence="6">
    <location>
        <begin position="179"/>
        <end position="201"/>
    </location>
</feature>
<comment type="subcellular location">
    <subcellularLocation>
        <location evidence="1">Cell membrane</location>
        <topology evidence="1">Multi-pass membrane protein</topology>
    </subcellularLocation>
</comment>
<evidence type="ECO:0000256" key="5">
    <source>
        <dbReference type="ARBA" id="ARBA00023136"/>
    </source>
</evidence>